<dbReference type="InterPro" id="IPR001810">
    <property type="entry name" value="F-box_dom"/>
</dbReference>
<feature type="domain" description="F-box" evidence="1">
    <location>
        <begin position="2"/>
        <end position="48"/>
    </location>
</feature>
<dbReference type="Pfam" id="PF08268">
    <property type="entry name" value="FBA_3"/>
    <property type="match status" value="1"/>
</dbReference>
<dbReference type="Proteomes" id="UP000653305">
    <property type="component" value="Unassembled WGS sequence"/>
</dbReference>
<dbReference type="Gene3D" id="1.20.1280.50">
    <property type="match status" value="1"/>
</dbReference>
<dbReference type="EMBL" id="BMAC01000070">
    <property type="protein sequence ID" value="GFP83808.1"/>
    <property type="molecule type" value="Genomic_DNA"/>
</dbReference>
<dbReference type="OrthoDB" id="1582872at2759"/>
<keyword evidence="3" id="KW-1185">Reference proteome</keyword>
<dbReference type="InterPro" id="IPR050796">
    <property type="entry name" value="SCF_F-box_component"/>
</dbReference>
<dbReference type="NCBIfam" id="TIGR01640">
    <property type="entry name" value="F_box_assoc_1"/>
    <property type="match status" value="1"/>
</dbReference>
<name>A0A830BF91_9LAMI</name>
<dbReference type="PANTHER" id="PTHR31672">
    <property type="entry name" value="BNACNNG10540D PROTEIN"/>
    <property type="match status" value="1"/>
</dbReference>
<evidence type="ECO:0000313" key="3">
    <source>
        <dbReference type="Proteomes" id="UP000653305"/>
    </source>
</evidence>
<organism evidence="2 3">
    <name type="scientific">Phtheirospermum japonicum</name>
    <dbReference type="NCBI Taxonomy" id="374723"/>
    <lineage>
        <taxon>Eukaryota</taxon>
        <taxon>Viridiplantae</taxon>
        <taxon>Streptophyta</taxon>
        <taxon>Embryophyta</taxon>
        <taxon>Tracheophyta</taxon>
        <taxon>Spermatophyta</taxon>
        <taxon>Magnoliopsida</taxon>
        <taxon>eudicotyledons</taxon>
        <taxon>Gunneridae</taxon>
        <taxon>Pentapetalae</taxon>
        <taxon>asterids</taxon>
        <taxon>lamiids</taxon>
        <taxon>Lamiales</taxon>
        <taxon>Orobanchaceae</taxon>
        <taxon>Orobanchaceae incertae sedis</taxon>
        <taxon>Phtheirospermum</taxon>
    </lineage>
</organism>
<proteinExistence type="predicted"/>
<dbReference type="Pfam" id="PF00646">
    <property type="entry name" value="F-box"/>
    <property type="match status" value="1"/>
</dbReference>
<dbReference type="SMART" id="SM00256">
    <property type="entry name" value="FBOX"/>
    <property type="match status" value="1"/>
</dbReference>
<dbReference type="InterPro" id="IPR017451">
    <property type="entry name" value="F-box-assoc_interact_dom"/>
</dbReference>
<dbReference type="SUPFAM" id="SSF81383">
    <property type="entry name" value="F-box domain"/>
    <property type="match status" value="1"/>
</dbReference>
<dbReference type="InterPro" id="IPR013187">
    <property type="entry name" value="F-box-assoc_dom_typ3"/>
</dbReference>
<dbReference type="InterPro" id="IPR036047">
    <property type="entry name" value="F-box-like_dom_sf"/>
</dbReference>
<reference evidence="2" key="1">
    <citation type="submission" date="2020-07" db="EMBL/GenBank/DDBJ databases">
        <title>Ethylene signaling mediates host invasion by parasitic plants.</title>
        <authorList>
            <person name="Yoshida S."/>
        </authorList>
    </citation>
    <scope>NUCLEOTIDE SEQUENCE</scope>
    <source>
        <strain evidence="2">Okayama</strain>
    </source>
</reference>
<dbReference type="PANTHER" id="PTHR31672:SF13">
    <property type="entry name" value="F-BOX PROTEIN CPR30-LIKE"/>
    <property type="match status" value="1"/>
</dbReference>
<protein>
    <submittedName>
        <fullName evidence="2">F-box/kelch-repeat protein at3g23880</fullName>
    </submittedName>
</protein>
<dbReference type="AlphaFoldDB" id="A0A830BF91"/>
<gene>
    <name evidence="2" type="ORF">PHJA_000524300</name>
</gene>
<sequence length="384" mass="44511">MEAAMATLPWDIIVEILSRVAVKSLMRFKCVSKSFNDLISRDSLFKKKHLDQSNSTRVMFHCNKGSPMVSVSFSDERVDISDMTQVKIPHQLDRIHVYTWDNGLFCFGANYKGLFIWNPSTQESECILQCKARVSNCIIACGLIYDPDNDEYKVFVRFERLRSRSGFLFFSSRIGVWRQMFVDIPFDNLRRRQSSFNLLNGASHWIADNPPIAILSITIADEKCERLPFPSNFVWKEMRRLLLNLTVLSGKLCLSCCTTYYDYEAETLSDMLRVRSLDLWVMEEYGAVESWSKKISIPVLPPHYPDSWIPWYVFVDGTKMLLSTKDMSRRRVFIYDVLEESLEQTTPDDAKRAYVWKETLASPHPNREVIGYGGLDPALDLDFD</sequence>
<comment type="caution">
    <text evidence="2">The sequence shown here is derived from an EMBL/GenBank/DDBJ whole genome shotgun (WGS) entry which is preliminary data.</text>
</comment>
<accession>A0A830BF91</accession>
<dbReference type="CDD" id="cd22157">
    <property type="entry name" value="F-box_AtFBW1-like"/>
    <property type="match status" value="1"/>
</dbReference>
<dbReference type="PROSITE" id="PS50181">
    <property type="entry name" value="FBOX"/>
    <property type="match status" value="1"/>
</dbReference>
<evidence type="ECO:0000313" key="2">
    <source>
        <dbReference type="EMBL" id="GFP83808.1"/>
    </source>
</evidence>
<evidence type="ECO:0000259" key="1">
    <source>
        <dbReference type="PROSITE" id="PS50181"/>
    </source>
</evidence>